<keyword evidence="4 7" id="KW-1133">Transmembrane helix</keyword>
<sequence>MRHPLIISSLLAVVYALFGWVSLKFAIPPGYSVPFFPSSGIALAALLIFGRRHVGGVVAGSLAVLILFAIQTVPLADLPWPVFVVPLFAGMQALTGVWLTRRLVGWPNALDAPGSILRFMTMVAPLGCLVSASAAVPLLVHAGLMPSDEALFNWWSWWLGDTLGVLVFSPLMFVLFGRPVEDWQPRRLAVALPLAVALLITGVALLQIRHWEYLRIQAHFNRDSEHLASLVRKRLDAQIDMILAVQQFMAASDHVDRRDFHDFVTPWLQRYPGTQNFGWSPLVEHSQRPSFEETVREAHGDGFAIFDRMPGGETFPASEAPLYLPIVFVEPFGANRSVYGLNPLSLPATALAIERSRTHGLPVATEGIHLVQENATQRGVVIYQAVFERPRDGMQPAMLGMISAVFRMDDTLDAILGEASPGTVEMCLIDLAGTPGNRRLYGPEGCEAGDRPAPQVSRAVPVSFAGREWQILMHGSQSYVNALRGWEAWAAVVFGLSTLGMLGAFLLMSSGHTRQISRLIDRRTAELAHATQELRDQRAALDRAQRIARLGSWECEPDGSALICSDGLASLLGPPHSRLPGTLEALLGSFEEQSRDALHQAIAATLEAPGERAMDCHLQDSPHRTAHVQIEAEWRNGRPLRLRGTVQDITATRQAEAHIQHLAHYDTLTGLPNRSLWLKQAQAALAETKARAGMLGVLFLDLDHFKTINDSLGHPVGDRLLATVARRLSGCLHDEDVLARLGGDEFVALLPHLGQPEDAALVAHRMLATLAEPIDIDGHELRPSVSIGIALYPADGDDVDTLLKHADTAMYGAKEAGRSNYLFFVPEMNVRVFERLVLESALRRAIERDELTLHYQPQVSVADGRLVGCEALVRWQHPDMGQVLPGQFIPVAEDSGLIVPLGEWVLRQACRQQVTWAGAGLGWLVVAVNISALQFRRADFTQQVVAILRETGAAPQRIELEITESALMQPTDALHERLLELGRLGLKLALDDFGTGYSSLSYLKRLPISRLKIDRSFIMDLPGDHEDAAVASATLSLARDLGLDVVAEGVEHAEQLAWLHARGCDSVQGFLFSRPLPVAEFETWAARHAAAPATPGKS</sequence>
<dbReference type="Gene3D" id="3.20.20.450">
    <property type="entry name" value="EAL domain"/>
    <property type="match status" value="1"/>
</dbReference>
<dbReference type="InterPro" id="IPR029787">
    <property type="entry name" value="Nucleotide_cyclase"/>
</dbReference>
<evidence type="ECO:0000256" key="6">
    <source>
        <dbReference type="ARBA" id="ARBA00051114"/>
    </source>
</evidence>
<comment type="caution">
    <text evidence="11">The sequence shown here is derived from an EMBL/GenBank/DDBJ whole genome shotgun (WGS) entry which is preliminary data.</text>
</comment>
<feature type="transmembrane region" description="Helical" evidence="7">
    <location>
        <begin position="154"/>
        <end position="176"/>
    </location>
</feature>
<name>A0A4S4B425_9RHOO</name>
<evidence type="ECO:0000256" key="1">
    <source>
        <dbReference type="ARBA" id="ARBA00004651"/>
    </source>
</evidence>
<dbReference type="SMART" id="SM00052">
    <property type="entry name" value="EAL"/>
    <property type="match status" value="1"/>
</dbReference>
<dbReference type="CDD" id="cd01949">
    <property type="entry name" value="GGDEF"/>
    <property type="match status" value="1"/>
</dbReference>
<feature type="transmembrane region" description="Helical" evidence="7">
    <location>
        <begin position="188"/>
        <end position="208"/>
    </location>
</feature>
<dbReference type="SMART" id="SM00267">
    <property type="entry name" value="GGDEF"/>
    <property type="match status" value="1"/>
</dbReference>
<dbReference type="PROSITE" id="PS50887">
    <property type="entry name" value="GGDEF"/>
    <property type="match status" value="1"/>
</dbReference>
<dbReference type="SUPFAM" id="SSF55785">
    <property type="entry name" value="PYP-like sensor domain (PAS domain)"/>
    <property type="match status" value="1"/>
</dbReference>
<evidence type="ECO:0000256" key="2">
    <source>
        <dbReference type="ARBA" id="ARBA00022475"/>
    </source>
</evidence>
<keyword evidence="12" id="KW-1185">Reference proteome</keyword>
<evidence type="ECO:0000259" key="9">
    <source>
        <dbReference type="PROSITE" id="PS50883"/>
    </source>
</evidence>
<accession>A0A4S4B425</accession>
<reference evidence="11 12" key="1">
    <citation type="submission" date="2019-04" db="EMBL/GenBank/DDBJ databases">
        <title>Azoarcus nasutitermitis sp. nov. isolated from termite nest.</title>
        <authorList>
            <person name="Lin S.-Y."/>
            <person name="Hameed A."/>
            <person name="Hsu Y.-H."/>
            <person name="Young C.-C."/>
        </authorList>
    </citation>
    <scope>NUCLEOTIDE SEQUENCE [LARGE SCALE GENOMIC DNA]</scope>
    <source>
        <strain evidence="11 12">CC-YHH838</strain>
    </source>
</reference>
<evidence type="ECO:0000259" key="10">
    <source>
        <dbReference type="PROSITE" id="PS50887"/>
    </source>
</evidence>
<keyword evidence="2" id="KW-1003">Cell membrane</keyword>
<dbReference type="RefSeq" id="WP_136346856.1">
    <property type="nucleotide sequence ID" value="NZ_SSOC01000001.1"/>
</dbReference>
<dbReference type="GO" id="GO:0007165">
    <property type="term" value="P:signal transduction"/>
    <property type="evidence" value="ECO:0007669"/>
    <property type="project" value="UniProtKB-ARBA"/>
</dbReference>
<dbReference type="EMBL" id="SSOC01000001">
    <property type="protein sequence ID" value="THF67447.1"/>
    <property type="molecule type" value="Genomic_DNA"/>
</dbReference>
<organism evidence="11 12">
    <name type="scientific">Pseudothauera nasutitermitis</name>
    <dbReference type="NCBI Taxonomy" id="2565930"/>
    <lineage>
        <taxon>Bacteria</taxon>
        <taxon>Pseudomonadati</taxon>
        <taxon>Pseudomonadota</taxon>
        <taxon>Betaproteobacteria</taxon>
        <taxon>Rhodocyclales</taxon>
        <taxon>Zoogloeaceae</taxon>
        <taxon>Pseudothauera</taxon>
    </lineage>
</organism>
<dbReference type="CDD" id="cd01948">
    <property type="entry name" value="EAL"/>
    <property type="match status" value="1"/>
</dbReference>
<dbReference type="PANTHER" id="PTHR44757">
    <property type="entry name" value="DIGUANYLATE CYCLASE DGCP"/>
    <property type="match status" value="1"/>
</dbReference>
<dbReference type="Gene3D" id="3.30.70.270">
    <property type="match status" value="1"/>
</dbReference>
<evidence type="ECO:0000256" key="5">
    <source>
        <dbReference type="ARBA" id="ARBA00023136"/>
    </source>
</evidence>
<feature type="domain" description="CHASE" evidence="8">
    <location>
        <begin position="251"/>
        <end position="472"/>
    </location>
</feature>
<evidence type="ECO:0000259" key="8">
    <source>
        <dbReference type="PROSITE" id="PS50839"/>
    </source>
</evidence>
<keyword evidence="3 7" id="KW-0812">Transmembrane</keyword>
<dbReference type="Pfam" id="PF05231">
    <property type="entry name" value="MASE1"/>
    <property type="match status" value="1"/>
</dbReference>
<dbReference type="Pfam" id="PF00990">
    <property type="entry name" value="GGDEF"/>
    <property type="match status" value="1"/>
</dbReference>
<evidence type="ECO:0000313" key="12">
    <source>
        <dbReference type="Proteomes" id="UP000308430"/>
    </source>
</evidence>
<dbReference type="InterPro" id="IPR006189">
    <property type="entry name" value="CHASE_dom"/>
</dbReference>
<feature type="transmembrane region" description="Helical" evidence="7">
    <location>
        <begin position="29"/>
        <end position="49"/>
    </location>
</feature>
<dbReference type="FunFam" id="3.20.20.450:FF:000001">
    <property type="entry name" value="Cyclic di-GMP phosphodiesterase yahA"/>
    <property type="match status" value="1"/>
</dbReference>
<evidence type="ECO:0000313" key="11">
    <source>
        <dbReference type="EMBL" id="THF67447.1"/>
    </source>
</evidence>
<dbReference type="InterPro" id="IPR052155">
    <property type="entry name" value="Biofilm_reg_signaling"/>
</dbReference>
<dbReference type="FunFam" id="3.30.70.270:FF:000001">
    <property type="entry name" value="Diguanylate cyclase domain protein"/>
    <property type="match status" value="1"/>
</dbReference>
<proteinExistence type="predicted"/>
<dbReference type="InterPro" id="IPR007895">
    <property type="entry name" value="MASE1"/>
</dbReference>
<keyword evidence="5 7" id="KW-0472">Membrane</keyword>
<evidence type="ECO:0000256" key="3">
    <source>
        <dbReference type="ARBA" id="ARBA00022692"/>
    </source>
</evidence>
<dbReference type="AlphaFoldDB" id="A0A4S4B425"/>
<dbReference type="GO" id="GO:0071111">
    <property type="term" value="F:cyclic-guanylate-specific phosphodiesterase activity"/>
    <property type="evidence" value="ECO:0007669"/>
    <property type="project" value="UniProtKB-EC"/>
</dbReference>
<comment type="catalytic activity">
    <reaction evidence="6">
        <text>3',3'-c-di-GMP + H2O = 5'-phosphoguanylyl(3'-&gt;5')guanosine + H(+)</text>
        <dbReference type="Rhea" id="RHEA:24902"/>
        <dbReference type="ChEBI" id="CHEBI:15377"/>
        <dbReference type="ChEBI" id="CHEBI:15378"/>
        <dbReference type="ChEBI" id="CHEBI:58754"/>
        <dbReference type="ChEBI" id="CHEBI:58805"/>
        <dbReference type="EC" id="3.1.4.52"/>
    </reaction>
    <physiologicalReaction direction="left-to-right" evidence="6">
        <dbReference type="Rhea" id="RHEA:24903"/>
    </physiologicalReaction>
</comment>
<dbReference type="SUPFAM" id="SSF55073">
    <property type="entry name" value="Nucleotide cyclase"/>
    <property type="match status" value="1"/>
</dbReference>
<feature type="transmembrane region" description="Helical" evidence="7">
    <location>
        <begin position="80"/>
        <end position="99"/>
    </location>
</feature>
<feature type="transmembrane region" description="Helical" evidence="7">
    <location>
        <begin position="119"/>
        <end position="142"/>
    </location>
</feature>
<dbReference type="Gene3D" id="3.30.450.350">
    <property type="entry name" value="CHASE domain"/>
    <property type="match status" value="1"/>
</dbReference>
<dbReference type="PROSITE" id="PS50839">
    <property type="entry name" value="CHASE"/>
    <property type="match status" value="1"/>
</dbReference>
<feature type="domain" description="GGDEF" evidence="10">
    <location>
        <begin position="693"/>
        <end position="826"/>
    </location>
</feature>
<evidence type="ECO:0000256" key="7">
    <source>
        <dbReference type="SAM" id="Phobius"/>
    </source>
</evidence>
<feature type="transmembrane region" description="Helical" evidence="7">
    <location>
        <begin position="5"/>
        <end position="23"/>
    </location>
</feature>
<feature type="transmembrane region" description="Helical" evidence="7">
    <location>
        <begin position="56"/>
        <end position="74"/>
    </location>
</feature>
<dbReference type="InterPro" id="IPR001633">
    <property type="entry name" value="EAL_dom"/>
</dbReference>
<dbReference type="SMART" id="SM01079">
    <property type="entry name" value="CHASE"/>
    <property type="match status" value="1"/>
</dbReference>
<protein>
    <submittedName>
        <fullName evidence="11">EAL domain-containing protein</fullName>
    </submittedName>
</protein>
<dbReference type="GO" id="GO:0005886">
    <property type="term" value="C:plasma membrane"/>
    <property type="evidence" value="ECO:0007669"/>
    <property type="project" value="UniProtKB-SubCell"/>
</dbReference>
<feature type="domain" description="EAL" evidence="9">
    <location>
        <begin position="835"/>
        <end position="1089"/>
    </location>
</feature>
<dbReference type="InterPro" id="IPR035919">
    <property type="entry name" value="EAL_sf"/>
</dbReference>
<dbReference type="NCBIfam" id="TIGR00254">
    <property type="entry name" value="GGDEF"/>
    <property type="match status" value="1"/>
</dbReference>
<dbReference type="PANTHER" id="PTHR44757:SF2">
    <property type="entry name" value="BIOFILM ARCHITECTURE MAINTENANCE PROTEIN MBAA"/>
    <property type="match status" value="1"/>
</dbReference>
<dbReference type="InterPro" id="IPR042240">
    <property type="entry name" value="CHASE_sf"/>
</dbReference>
<dbReference type="InterPro" id="IPR043128">
    <property type="entry name" value="Rev_trsase/Diguanyl_cyclase"/>
</dbReference>
<dbReference type="OrthoDB" id="9813903at2"/>
<dbReference type="Gene3D" id="3.30.450.20">
    <property type="entry name" value="PAS domain"/>
    <property type="match status" value="1"/>
</dbReference>
<dbReference type="SUPFAM" id="SSF141868">
    <property type="entry name" value="EAL domain-like"/>
    <property type="match status" value="1"/>
</dbReference>
<dbReference type="GO" id="GO:0071732">
    <property type="term" value="P:cellular response to nitric oxide"/>
    <property type="evidence" value="ECO:0007669"/>
    <property type="project" value="UniProtKB-ARBA"/>
</dbReference>
<evidence type="ECO:0000256" key="4">
    <source>
        <dbReference type="ARBA" id="ARBA00022989"/>
    </source>
</evidence>
<dbReference type="InterPro" id="IPR035965">
    <property type="entry name" value="PAS-like_dom_sf"/>
</dbReference>
<dbReference type="Pfam" id="PF03924">
    <property type="entry name" value="CHASE"/>
    <property type="match status" value="1"/>
</dbReference>
<dbReference type="InterPro" id="IPR000160">
    <property type="entry name" value="GGDEF_dom"/>
</dbReference>
<dbReference type="PROSITE" id="PS50883">
    <property type="entry name" value="EAL"/>
    <property type="match status" value="1"/>
</dbReference>
<gene>
    <name evidence="11" type="ORF">E6C76_03530</name>
</gene>
<dbReference type="Proteomes" id="UP000308430">
    <property type="component" value="Unassembled WGS sequence"/>
</dbReference>
<dbReference type="Pfam" id="PF00563">
    <property type="entry name" value="EAL"/>
    <property type="match status" value="1"/>
</dbReference>
<comment type="subcellular location">
    <subcellularLocation>
        <location evidence="1">Cell membrane</location>
        <topology evidence="1">Multi-pass membrane protein</topology>
    </subcellularLocation>
</comment>